<dbReference type="CDD" id="cd00158">
    <property type="entry name" value="RHOD"/>
    <property type="match status" value="1"/>
</dbReference>
<keyword evidence="3" id="KW-1185">Reference proteome</keyword>
<dbReference type="Pfam" id="PF00581">
    <property type="entry name" value="Rhodanese"/>
    <property type="match status" value="1"/>
</dbReference>
<dbReference type="InterPro" id="IPR001763">
    <property type="entry name" value="Rhodanese-like_dom"/>
</dbReference>
<comment type="caution">
    <text evidence="2">The sequence shown here is derived from an EMBL/GenBank/DDBJ whole genome shotgun (WGS) entry which is preliminary data.</text>
</comment>
<dbReference type="AlphaFoldDB" id="A0A931EAA2"/>
<dbReference type="PANTHER" id="PTHR43031">
    <property type="entry name" value="FAD-DEPENDENT OXIDOREDUCTASE"/>
    <property type="match status" value="1"/>
</dbReference>
<protein>
    <recommendedName>
        <fullName evidence="1">Rhodanese domain-containing protein</fullName>
    </recommendedName>
</protein>
<name>A0A931EAA2_9FLAO</name>
<organism evidence="2 3">
    <name type="scientific">Planobacterium oryzisoli</name>
    <dbReference type="NCBI Taxonomy" id="2771435"/>
    <lineage>
        <taxon>Bacteria</taxon>
        <taxon>Pseudomonadati</taxon>
        <taxon>Bacteroidota</taxon>
        <taxon>Flavobacteriia</taxon>
        <taxon>Flavobacteriales</taxon>
        <taxon>Weeksellaceae</taxon>
        <taxon>Chryseobacterium group</taxon>
        <taxon>Chryseobacterium</taxon>
    </lineage>
</organism>
<feature type="domain" description="Rhodanese" evidence="1">
    <location>
        <begin position="30"/>
        <end position="107"/>
    </location>
</feature>
<dbReference type="PANTHER" id="PTHR43031:SF1">
    <property type="entry name" value="PYRIDINE NUCLEOTIDE-DISULPHIDE OXIDOREDUCTASE"/>
    <property type="match status" value="1"/>
</dbReference>
<dbReference type="SUPFAM" id="SSF52821">
    <property type="entry name" value="Rhodanese/Cell cycle control phosphatase"/>
    <property type="match status" value="1"/>
</dbReference>
<dbReference type="Proteomes" id="UP000694480">
    <property type="component" value="Unassembled WGS sequence"/>
</dbReference>
<dbReference type="PROSITE" id="PS50206">
    <property type="entry name" value="RHODANESE_3"/>
    <property type="match status" value="1"/>
</dbReference>
<sequence length="212" mass="23349">MRTYGVVLFLLLPLVLSAQVVERKVLDSLLASGALLLDVRSKEDFEKGSIKGALHLPLKDIEQFGTFHPVDKPVVVFCNTGRQSAKAVEKLRAMGEKNIYDGKDLGRITTSLHNLFFEPPGFKTENKATALWSGKDATHKRLFLSKDKSYQFAAGGDSILYLVKGELELTASKQSLYTEGDQIVLPSQEPATLRALSSSAVVLIIENKENIQ</sequence>
<reference evidence="2" key="1">
    <citation type="submission" date="2020-11" db="EMBL/GenBank/DDBJ databases">
        <title>Genome seq and assembly of Planobacterium sp.</title>
        <authorList>
            <person name="Chhetri G."/>
        </authorList>
    </citation>
    <scope>NUCLEOTIDE SEQUENCE</scope>
    <source>
        <strain evidence="2">GCR5</strain>
    </source>
</reference>
<proteinExistence type="predicted"/>
<evidence type="ECO:0000313" key="2">
    <source>
        <dbReference type="EMBL" id="MBF5027952.1"/>
    </source>
</evidence>
<dbReference type="InterPro" id="IPR036873">
    <property type="entry name" value="Rhodanese-like_dom_sf"/>
</dbReference>
<evidence type="ECO:0000313" key="3">
    <source>
        <dbReference type="Proteomes" id="UP000694480"/>
    </source>
</evidence>
<accession>A0A931EAA2</accession>
<dbReference type="InterPro" id="IPR050229">
    <property type="entry name" value="GlpE_sulfurtransferase"/>
</dbReference>
<evidence type="ECO:0000259" key="1">
    <source>
        <dbReference type="PROSITE" id="PS50206"/>
    </source>
</evidence>
<dbReference type="RefSeq" id="WP_194739876.1">
    <property type="nucleotide sequence ID" value="NZ_JADKYY010000012.1"/>
</dbReference>
<dbReference type="SMART" id="SM00450">
    <property type="entry name" value="RHOD"/>
    <property type="match status" value="1"/>
</dbReference>
<dbReference type="EMBL" id="JADKYY010000012">
    <property type="protein sequence ID" value="MBF5027952.1"/>
    <property type="molecule type" value="Genomic_DNA"/>
</dbReference>
<dbReference type="Gene3D" id="3.40.250.10">
    <property type="entry name" value="Rhodanese-like domain"/>
    <property type="match status" value="1"/>
</dbReference>
<gene>
    <name evidence="2" type="ORF">IC612_09100</name>
</gene>